<evidence type="ECO:0000256" key="1">
    <source>
        <dbReference type="SAM" id="MobiDB-lite"/>
    </source>
</evidence>
<dbReference type="OrthoDB" id="8281596at2"/>
<dbReference type="EMBL" id="SMAI01000001">
    <property type="protein sequence ID" value="TCT07653.1"/>
    <property type="molecule type" value="Genomic_DNA"/>
</dbReference>
<organism evidence="2 3">
    <name type="scientific">Aquabacter spiritensis</name>
    <dbReference type="NCBI Taxonomy" id="933073"/>
    <lineage>
        <taxon>Bacteria</taxon>
        <taxon>Pseudomonadati</taxon>
        <taxon>Pseudomonadota</taxon>
        <taxon>Alphaproteobacteria</taxon>
        <taxon>Hyphomicrobiales</taxon>
        <taxon>Xanthobacteraceae</taxon>
        <taxon>Aquabacter</taxon>
    </lineage>
</organism>
<sequence>MANASRKHMGPNTRGKGAGVGATSEIAPEALPEHGVLSNRDKAAHTEERGLDSKGVQTDEWRTHAANRMPRSDDPGEKGEND</sequence>
<feature type="compositionally biased region" description="Basic and acidic residues" evidence="1">
    <location>
        <begin position="39"/>
        <end position="63"/>
    </location>
</feature>
<protein>
    <submittedName>
        <fullName evidence="2">Uncharacterized protein</fullName>
    </submittedName>
</protein>
<dbReference type="AlphaFoldDB" id="A0A4R3M4Z4"/>
<reference evidence="2 3" key="1">
    <citation type="submission" date="2019-03" db="EMBL/GenBank/DDBJ databases">
        <title>Genomic Encyclopedia of Type Strains, Phase IV (KMG-IV): sequencing the most valuable type-strain genomes for metagenomic binning, comparative biology and taxonomic classification.</title>
        <authorList>
            <person name="Goeker M."/>
        </authorList>
    </citation>
    <scope>NUCLEOTIDE SEQUENCE [LARGE SCALE GENOMIC DNA]</scope>
    <source>
        <strain evidence="2 3">DSM 9035</strain>
    </source>
</reference>
<feature type="region of interest" description="Disordered" evidence="1">
    <location>
        <begin position="1"/>
        <end position="82"/>
    </location>
</feature>
<accession>A0A4R3M4Z4</accession>
<gene>
    <name evidence="2" type="ORF">EDC64_101172</name>
</gene>
<evidence type="ECO:0000313" key="3">
    <source>
        <dbReference type="Proteomes" id="UP000294664"/>
    </source>
</evidence>
<feature type="compositionally biased region" description="Basic and acidic residues" evidence="1">
    <location>
        <begin position="70"/>
        <end position="82"/>
    </location>
</feature>
<dbReference type="Proteomes" id="UP000294664">
    <property type="component" value="Unassembled WGS sequence"/>
</dbReference>
<proteinExistence type="predicted"/>
<evidence type="ECO:0000313" key="2">
    <source>
        <dbReference type="EMBL" id="TCT07653.1"/>
    </source>
</evidence>
<name>A0A4R3M4Z4_9HYPH</name>
<dbReference type="RefSeq" id="WP_132028673.1">
    <property type="nucleotide sequence ID" value="NZ_SMAI01000001.1"/>
</dbReference>
<comment type="caution">
    <text evidence="2">The sequence shown here is derived from an EMBL/GenBank/DDBJ whole genome shotgun (WGS) entry which is preliminary data.</text>
</comment>
<keyword evidence="3" id="KW-1185">Reference proteome</keyword>